<dbReference type="EC" id="2.6.1.9" evidence="9"/>
<dbReference type="InterPro" id="IPR015421">
    <property type="entry name" value="PyrdxlP-dep_Trfase_major"/>
</dbReference>
<evidence type="ECO:0000259" key="10">
    <source>
        <dbReference type="Pfam" id="PF00155"/>
    </source>
</evidence>
<evidence type="ECO:0000256" key="6">
    <source>
        <dbReference type="ARBA" id="ARBA00022679"/>
    </source>
</evidence>
<gene>
    <name evidence="9" type="primary">hisC</name>
    <name evidence="11" type="ORF">IAA31_00715</name>
</gene>
<dbReference type="PROSITE" id="PS00599">
    <property type="entry name" value="AA_TRANSFER_CLASS_2"/>
    <property type="match status" value="1"/>
</dbReference>
<dbReference type="InterPro" id="IPR001917">
    <property type="entry name" value="Aminotrans_II_pyridoxalP_BS"/>
</dbReference>
<sequence>MDYSKLVNGGLARLKPYQAGKPIEEVQRELGLSDVIKLASNENPLGMSPKAIAAAQQAVVNCHYYPDANGYYLKQALSDKFGYDPACLTLGDGSNELINLIFQCFANPQVNVVLPELSFIVYPMEATVAAAEIRTIPLKDYFIDTKALLEAIDDKTRLVVLANPSNPAGTALDYDTLKDFVSKVPESTLVVIDEAYNEYQTTAYVDTAKWIEEFPNLLVCRTFSKAYGLAGFRIGYMVSNAQIAALINTLRAPFNVNAVAQAAAIAALNDSEHLHKVVQVNNAERERYAAYCKQQGLKMIPSSANFVAVDFARDAQPIYQYLLEHGVIVRPVKGYGLDTILRISIGTPEQNDKLFALLTQYLQENPLK</sequence>
<dbReference type="InterPro" id="IPR015424">
    <property type="entry name" value="PyrdxlP-dep_Trfase"/>
</dbReference>
<feature type="domain" description="Aminotransferase class I/classII large" evidence="10">
    <location>
        <begin position="34"/>
        <end position="354"/>
    </location>
</feature>
<accession>A0A9E2KMP8</accession>
<proteinExistence type="inferred from homology"/>
<evidence type="ECO:0000256" key="9">
    <source>
        <dbReference type="HAMAP-Rule" id="MF_01023"/>
    </source>
</evidence>
<comment type="caution">
    <text evidence="11">The sequence shown here is derived from an EMBL/GenBank/DDBJ whole genome shotgun (WGS) entry which is preliminary data.</text>
</comment>
<dbReference type="Gene3D" id="3.90.1150.10">
    <property type="entry name" value="Aspartate Aminotransferase, domain 1"/>
    <property type="match status" value="1"/>
</dbReference>
<evidence type="ECO:0000256" key="4">
    <source>
        <dbReference type="ARBA" id="ARBA00011738"/>
    </source>
</evidence>
<keyword evidence="9" id="KW-0028">Amino-acid biosynthesis</keyword>
<dbReference type="GO" id="GO:0000105">
    <property type="term" value="P:L-histidine biosynthetic process"/>
    <property type="evidence" value="ECO:0007669"/>
    <property type="project" value="UniProtKB-UniRule"/>
</dbReference>
<dbReference type="InterPro" id="IPR015422">
    <property type="entry name" value="PyrdxlP-dep_Trfase_small"/>
</dbReference>
<keyword evidence="6 9" id="KW-0808">Transferase</keyword>
<keyword evidence="5 9" id="KW-0032">Aminotransferase</keyword>
<evidence type="ECO:0000313" key="12">
    <source>
        <dbReference type="Proteomes" id="UP000824150"/>
    </source>
</evidence>
<protein>
    <recommendedName>
        <fullName evidence="9">Histidinol-phosphate aminotransferase</fullName>
        <ecNumber evidence="9">2.6.1.9</ecNumber>
    </recommendedName>
    <alternativeName>
        <fullName evidence="9">Imidazole acetol-phosphate transaminase</fullName>
    </alternativeName>
</protein>
<dbReference type="Gene3D" id="3.40.640.10">
    <property type="entry name" value="Type I PLP-dependent aspartate aminotransferase-like (Major domain)"/>
    <property type="match status" value="1"/>
</dbReference>
<evidence type="ECO:0000256" key="2">
    <source>
        <dbReference type="ARBA" id="ARBA00005011"/>
    </source>
</evidence>
<dbReference type="InterPro" id="IPR005861">
    <property type="entry name" value="HisP_aminotrans"/>
</dbReference>
<dbReference type="Proteomes" id="UP000824150">
    <property type="component" value="Unassembled WGS sequence"/>
</dbReference>
<keyword evidence="7 9" id="KW-0663">Pyridoxal phosphate</keyword>
<evidence type="ECO:0000256" key="1">
    <source>
        <dbReference type="ARBA" id="ARBA00001933"/>
    </source>
</evidence>
<dbReference type="EMBL" id="JAHLFG010000007">
    <property type="protein sequence ID" value="MBU3826003.1"/>
    <property type="molecule type" value="Genomic_DNA"/>
</dbReference>
<dbReference type="SUPFAM" id="SSF53383">
    <property type="entry name" value="PLP-dependent transferases"/>
    <property type="match status" value="1"/>
</dbReference>
<keyword evidence="9" id="KW-0368">Histidine biosynthesis</keyword>
<feature type="modified residue" description="N6-(pyridoxal phosphate)lysine" evidence="9">
    <location>
        <position position="225"/>
    </location>
</feature>
<reference evidence="11" key="2">
    <citation type="submission" date="2021-04" db="EMBL/GenBank/DDBJ databases">
        <authorList>
            <person name="Gilroy R."/>
        </authorList>
    </citation>
    <scope>NUCLEOTIDE SEQUENCE</scope>
    <source>
        <strain evidence="11">687</strain>
    </source>
</reference>
<comment type="similarity">
    <text evidence="3 9">Belongs to the class-II pyridoxal-phosphate-dependent aminotransferase family. Histidinol-phosphate aminotransferase subfamily.</text>
</comment>
<comment type="cofactor">
    <cofactor evidence="1 9">
        <name>pyridoxal 5'-phosphate</name>
        <dbReference type="ChEBI" id="CHEBI:597326"/>
    </cofactor>
</comment>
<evidence type="ECO:0000256" key="8">
    <source>
        <dbReference type="ARBA" id="ARBA00047481"/>
    </source>
</evidence>
<reference evidence="11" key="1">
    <citation type="journal article" date="2021" name="PeerJ">
        <title>Extensive microbial diversity within the chicken gut microbiome revealed by metagenomics and culture.</title>
        <authorList>
            <person name="Gilroy R."/>
            <person name="Ravi A."/>
            <person name="Getino M."/>
            <person name="Pursley I."/>
            <person name="Horton D.L."/>
            <person name="Alikhan N.F."/>
            <person name="Baker D."/>
            <person name="Gharbi K."/>
            <person name="Hall N."/>
            <person name="Watson M."/>
            <person name="Adriaenssens E.M."/>
            <person name="Foster-Nyarko E."/>
            <person name="Jarju S."/>
            <person name="Secka A."/>
            <person name="Antonio M."/>
            <person name="Oren A."/>
            <person name="Chaudhuri R.R."/>
            <person name="La Ragione R."/>
            <person name="Hildebrand F."/>
            <person name="Pallen M.J."/>
        </authorList>
    </citation>
    <scope>NUCLEOTIDE SEQUENCE</scope>
    <source>
        <strain evidence="11">687</strain>
    </source>
</reference>
<dbReference type="AlphaFoldDB" id="A0A9E2KMP8"/>
<dbReference type="PANTHER" id="PTHR43643">
    <property type="entry name" value="HISTIDINOL-PHOSPHATE AMINOTRANSFERASE 2"/>
    <property type="match status" value="1"/>
</dbReference>
<dbReference type="PANTHER" id="PTHR43643:SF3">
    <property type="entry name" value="HISTIDINOL-PHOSPHATE AMINOTRANSFERASE"/>
    <property type="match status" value="1"/>
</dbReference>
<dbReference type="HAMAP" id="MF_01023">
    <property type="entry name" value="HisC_aminotrans_2"/>
    <property type="match status" value="1"/>
</dbReference>
<name>A0A9E2KMP8_9GAMM</name>
<dbReference type="InterPro" id="IPR004839">
    <property type="entry name" value="Aminotransferase_I/II_large"/>
</dbReference>
<evidence type="ECO:0000256" key="7">
    <source>
        <dbReference type="ARBA" id="ARBA00022898"/>
    </source>
</evidence>
<evidence type="ECO:0000313" key="11">
    <source>
        <dbReference type="EMBL" id="MBU3826003.1"/>
    </source>
</evidence>
<comment type="subunit">
    <text evidence="4 9">Homodimer.</text>
</comment>
<evidence type="ECO:0000256" key="3">
    <source>
        <dbReference type="ARBA" id="ARBA00007970"/>
    </source>
</evidence>
<dbReference type="NCBIfam" id="TIGR01141">
    <property type="entry name" value="hisC"/>
    <property type="match status" value="1"/>
</dbReference>
<comment type="pathway">
    <text evidence="2 9">Amino-acid biosynthesis; L-histidine biosynthesis; L-histidine from 5-phospho-alpha-D-ribose 1-diphosphate: step 7/9.</text>
</comment>
<dbReference type="GO" id="GO:0004400">
    <property type="term" value="F:histidinol-phosphate transaminase activity"/>
    <property type="evidence" value="ECO:0007669"/>
    <property type="project" value="UniProtKB-UniRule"/>
</dbReference>
<dbReference type="GO" id="GO:0030170">
    <property type="term" value="F:pyridoxal phosphate binding"/>
    <property type="evidence" value="ECO:0007669"/>
    <property type="project" value="InterPro"/>
</dbReference>
<dbReference type="CDD" id="cd00609">
    <property type="entry name" value="AAT_like"/>
    <property type="match status" value="1"/>
</dbReference>
<comment type="catalytic activity">
    <reaction evidence="8 9">
        <text>L-histidinol phosphate + 2-oxoglutarate = 3-(imidazol-4-yl)-2-oxopropyl phosphate + L-glutamate</text>
        <dbReference type="Rhea" id="RHEA:23744"/>
        <dbReference type="ChEBI" id="CHEBI:16810"/>
        <dbReference type="ChEBI" id="CHEBI:29985"/>
        <dbReference type="ChEBI" id="CHEBI:57766"/>
        <dbReference type="ChEBI" id="CHEBI:57980"/>
        <dbReference type="EC" id="2.6.1.9"/>
    </reaction>
</comment>
<organism evidence="11 12">
    <name type="scientific">Candidatus Anaerobiospirillum merdipullorum</name>
    <dbReference type="NCBI Taxonomy" id="2838450"/>
    <lineage>
        <taxon>Bacteria</taxon>
        <taxon>Pseudomonadati</taxon>
        <taxon>Pseudomonadota</taxon>
        <taxon>Gammaproteobacteria</taxon>
        <taxon>Aeromonadales</taxon>
        <taxon>Succinivibrionaceae</taxon>
        <taxon>Anaerobiospirillum</taxon>
    </lineage>
</organism>
<evidence type="ECO:0000256" key="5">
    <source>
        <dbReference type="ARBA" id="ARBA00022576"/>
    </source>
</evidence>
<dbReference type="InterPro" id="IPR050106">
    <property type="entry name" value="HistidinolP_aminotransfase"/>
</dbReference>
<dbReference type="Pfam" id="PF00155">
    <property type="entry name" value="Aminotran_1_2"/>
    <property type="match status" value="1"/>
</dbReference>